<feature type="domain" description="Uracil-DNA glycosylase-like" evidence="7">
    <location>
        <begin position="72"/>
        <end position="239"/>
    </location>
</feature>
<evidence type="ECO:0000259" key="7">
    <source>
        <dbReference type="SMART" id="SM00986"/>
    </source>
</evidence>
<keyword evidence="4" id="KW-0378">Hydrolase</keyword>
<proteinExistence type="inferred from homology"/>
<organismHost>
    <name type="scientific">Saimiri sciureus</name>
    <name type="common">Common squirrel monkey</name>
    <dbReference type="NCBI Taxonomy" id="9521"/>
</organismHost>
<accession>Q80BN1</accession>
<dbReference type="EMBL" id="AJ410493">
    <property type="protein sequence ID" value="CAC84341.1"/>
    <property type="molecule type" value="Genomic_DNA"/>
</dbReference>
<evidence type="ECO:0000256" key="1">
    <source>
        <dbReference type="ARBA" id="ARBA00008184"/>
    </source>
</evidence>
<evidence type="ECO:0000256" key="6">
    <source>
        <dbReference type="PROSITE-ProRule" id="PRU10072"/>
    </source>
</evidence>
<organism evidence="8 9">
    <name type="scientific">Saimiriine herpesvirus 2 (strain 488)</name>
    <name type="common">SaHV-2</name>
    <name type="synonym">Herpesvirus saimiri</name>
    <dbReference type="NCBI Taxonomy" id="10384"/>
    <lineage>
        <taxon>Viruses</taxon>
        <taxon>Duplodnaviria</taxon>
        <taxon>Heunggongvirae</taxon>
        <taxon>Peploviricota</taxon>
        <taxon>Herviviricetes</taxon>
        <taxon>Herpesvirales</taxon>
        <taxon>Orthoherpesviridae</taxon>
        <taxon>Gammaherpesvirinae</taxon>
        <taxon>Rhadinovirus</taxon>
        <taxon>Rhadinovirus saimiriinegamma2</taxon>
        <taxon>Saimiriine herpesvirus 2</taxon>
    </lineage>
</organism>
<keyword evidence="3" id="KW-0227">DNA damage</keyword>
<keyword evidence="5" id="KW-0234">DNA repair</keyword>
<evidence type="ECO:0000313" key="8">
    <source>
        <dbReference type="EMBL" id="CAC84341.1"/>
    </source>
</evidence>
<dbReference type="SMART" id="SM00986">
    <property type="entry name" value="UDG"/>
    <property type="match status" value="1"/>
</dbReference>
<evidence type="ECO:0000313" key="9">
    <source>
        <dbReference type="Proteomes" id="UP000168086"/>
    </source>
</evidence>
<sequence>MDSWLQHEIWSKIQHQDIMSTDCLLISTDWIEFLQMSQFLKQKLLNLLNCIKEKRKKAVIYPPDDKIMFWSYCCAPRDIKVVILGQDPYHGGQGTGLAFSVSYEHPIPPSLKNIFFELQRSDPLFHAPNHGCLNSWATQGVLLLNTVLTVEKGKAYSHSDLGWQWFTNYIISSVSEKLSNCVFMLWGTKAIEKSILIDSSKHLVLKAQHPSPLAAASQRVGTWPKFIGCDHFNQANKYLEEHQKKPISWALP</sequence>
<evidence type="ECO:0000256" key="3">
    <source>
        <dbReference type="ARBA" id="ARBA00022763"/>
    </source>
</evidence>
<dbReference type="Proteomes" id="UP000168086">
    <property type="component" value="Genome"/>
</dbReference>
<gene>
    <name evidence="8" type="primary">udg</name>
</gene>
<dbReference type="InterPro" id="IPR018085">
    <property type="entry name" value="Ura-DNA_Glyclase_AS"/>
</dbReference>
<dbReference type="InterPro" id="IPR002043">
    <property type="entry name" value="UDG_fam1"/>
</dbReference>
<dbReference type="NCBIfam" id="NF003589">
    <property type="entry name" value="PRK05254.1-2"/>
    <property type="match status" value="1"/>
</dbReference>
<feature type="active site" description="Proton acceptor" evidence="6">
    <location>
        <position position="87"/>
    </location>
</feature>
<protein>
    <submittedName>
        <fullName evidence="8">Uracil-dna-glycosylase</fullName>
    </submittedName>
</protein>
<reference evidence="8 9" key="1">
    <citation type="journal article" date="2003" name="Virology">
        <title>The genome of herpesvirus saimiri C488 which is capable of transforming human T cells.</title>
        <authorList>
            <person name="Ensser A."/>
            <person name="Thurau M."/>
            <person name="Wittmann S."/>
            <person name="Fickenscher H."/>
        </authorList>
    </citation>
    <scope>NUCLEOTIDE SEQUENCE [LARGE SCALE GENOMIC DNA]</scope>
    <source>
        <strain evidence="8">C488</strain>
    </source>
</reference>
<dbReference type="PROSITE" id="PS00130">
    <property type="entry name" value="U_DNA_GLYCOSYLASE"/>
    <property type="match status" value="1"/>
</dbReference>
<dbReference type="InterPro" id="IPR005122">
    <property type="entry name" value="Uracil-DNA_glycosylase-like"/>
</dbReference>
<dbReference type="SMART" id="SM00987">
    <property type="entry name" value="UreE_C"/>
    <property type="match status" value="1"/>
</dbReference>
<dbReference type="NCBIfam" id="TIGR00628">
    <property type="entry name" value="ung"/>
    <property type="match status" value="1"/>
</dbReference>
<dbReference type="Pfam" id="PF03167">
    <property type="entry name" value="UDG"/>
    <property type="match status" value="1"/>
</dbReference>
<dbReference type="PANTHER" id="PTHR11264">
    <property type="entry name" value="URACIL-DNA GLYCOSYLASE"/>
    <property type="match status" value="1"/>
</dbReference>
<dbReference type="Gene3D" id="3.40.470.10">
    <property type="entry name" value="Uracil-DNA glycosylase-like domain"/>
    <property type="match status" value="1"/>
</dbReference>
<dbReference type="NCBIfam" id="NF003592">
    <property type="entry name" value="PRK05254.1-5"/>
    <property type="match status" value="1"/>
</dbReference>
<dbReference type="InterPro" id="IPR036895">
    <property type="entry name" value="Uracil-DNA_glycosylase-like_sf"/>
</dbReference>
<evidence type="ECO:0000256" key="4">
    <source>
        <dbReference type="ARBA" id="ARBA00022801"/>
    </source>
</evidence>
<dbReference type="GO" id="GO:0097510">
    <property type="term" value="P:base-excision repair, AP site formation via deaminated base removal"/>
    <property type="evidence" value="ECO:0007669"/>
    <property type="project" value="TreeGrafter"/>
</dbReference>
<evidence type="ECO:0000256" key="2">
    <source>
        <dbReference type="ARBA" id="ARBA00022562"/>
    </source>
</evidence>
<dbReference type="HAMAP" id="MF_00148">
    <property type="entry name" value="UDG"/>
    <property type="match status" value="1"/>
</dbReference>
<name>Q80BN1_SHV2C</name>
<dbReference type="NCBIfam" id="NF003588">
    <property type="entry name" value="PRK05254.1-1"/>
    <property type="match status" value="1"/>
</dbReference>
<dbReference type="SUPFAM" id="SSF52141">
    <property type="entry name" value="Uracil-DNA glycosylase-like"/>
    <property type="match status" value="1"/>
</dbReference>
<dbReference type="PANTHER" id="PTHR11264:SF0">
    <property type="entry name" value="URACIL-DNA GLYCOSYLASE"/>
    <property type="match status" value="1"/>
</dbReference>
<dbReference type="GO" id="GO:0004844">
    <property type="term" value="F:uracil DNA N-glycosylase activity"/>
    <property type="evidence" value="ECO:0007669"/>
    <property type="project" value="InterPro"/>
</dbReference>
<comment type="similarity">
    <text evidence="1">Belongs to the uracil-DNA glycosylase (UDG) superfamily. UNG family.</text>
</comment>
<evidence type="ECO:0000256" key="5">
    <source>
        <dbReference type="ARBA" id="ARBA00023204"/>
    </source>
</evidence>
<keyword evidence="2" id="KW-1048">Host nucleus</keyword>
<dbReference type="CDD" id="cd10027">
    <property type="entry name" value="UDG-F1-like"/>
    <property type="match status" value="1"/>
</dbReference>